<protein>
    <submittedName>
        <fullName evidence="1">Uncharacterized protein</fullName>
    </submittedName>
</protein>
<keyword evidence="2" id="KW-1185">Reference proteome</keyword>
<sequence>MAAKLEQTAEPIRGPKRSISCNLSIYDSGSQVWPAPYSRDLTKEEAYIQKLDAHCLECRGAHLDDGAGTGASVVYSDAIAAHGFTHELANYGEYLSAPTEGKTYEYAKMISLKAMHLLGESLGVEIKVYGPDTHITTIVPLALDIEAKPENPALPVPPTPTISDSLNGHIVAALWHAGHVRRRLLLWPCDSFRCCNDGPIRRSPHPEVLLGTKETLLPACTSVEEAVKKHPDGDVIINFASSHSVYTSTLEILGKPGCFCIGNSGRFGHASPMTNSDLETANAKNAAMRKAKFIVPDTFEDLPQVLCEMYDRLVSIGFIVPKPRRKLAVFEDGFGLVQETIVIIAQ</sequence>
<dbReference type="EMBL" id="MU274946">
    <property type="protein sequence ID" value="KAI0084164.1"/>
    <property type="molecule type" value="Genomic_DNA"/>
</dbReference>
<reference evidence="1" key="1">
    <citation type="journal article" date="2021" name="Environ. Microbiol.">
        <title>Gene family expansions and transcriptome signatures uncover fungal adaptations to wood decay.</title>
        <authorList>
            <person name="Hage H."/>
            <person name="Miyauchi S."/>
            <person name="Viragh M."/>
            <person name="Drula E."/>
            <person name="Min B."/>
            <person name="Chaduli D."/>
            <person name="Navarro D."/>
            <person name="Favel A."/>
            <person name="Norest M."/>
            <person name="Lesage-Meessen L."/>
            <person name="Balint B."/>
            <person name="Merenyi Z."/>
            <person name="de Eugenio L."/>
            <person name="Morin E."/>
            <person name="Martinez A.T."/>
            <person name="Baldrian P."/>
            <person name="Stursova M."/>
            <person name="Martinez M.J."/>
            <person name="Novotny C."/>
            <person name="Magnuson J.K."/>
            <person name="Spatafora J.W."/>
            <person name="Maurice S."/>
            <person name="Pangilinan J."/>
            <person name="Andreopoulos W."/>
            <person name="LaButti K."/>
            <person name="Hundley H."/>
            <person name="Na H."/>
            <person name="Kuo A."/>
            <person name="Barry K."/>
            <person name="Lipzen A."/>
            <person name="Henrissat B."/>
            <person name="Riley R."/>
            <person name="Ahrendt S."/>
            <person name="Nagy L.G."/>
            <person name="Grigoriev I.V."/>
            <person name="Martin F."/>
            <person name="Rosso M.N."/>
        </authorList>
    </citation>
    <scope>NUCLEOTIDE SEQUENCE</scope>
    <source>
        <strain evidence="1">CBS 384.51</strain>
    </source>
</reference>
<proteinExistence type="predicted"/>
<accession>A0ACB8TQ98</accession>
<name>A0ACB8TQ98_9APHY</name>
<gene>
    <name evidence="1" type="ORF">BDY19DRAFT_1026417</name>
</gene>
<evidence type="ECO:0000313" key="2">
    <source>
        <dbReference type="Proteomes" id="UP001055072"/>
    </source>
</evidence>
<dbReference type="Proteomes" id="UP001055072">
    <property type="component" value="Unassembled WGS sequence"/>
</dbReference>
<organism evidence="1 2">
    <name type="scientific">Irpex rosettiformis</name>
    <dbReference type="NCBI Taxonomy" id="378272"/>
    <lineage>
        <taxon>Eukaryota</taxon>
        <taxon>Fungi</taxon>
        <taxon>Dikarya</taxon>
        <taxon>Basidiomycota</taxon>
        <taxon>Agaricomycotina</taxon>
        <taxon>Agaricomycetes</taxon>
        <taxon>Polyporales</taxon>
        <taxon>Irpicaceae</taxon>
        <taxon>Irpex</taxon>
    </lineage>
</organism>
<comment type="caution">
    <text evidence="1">The sequence shown here is derived from an EMBL/GenBank/DDBJ whole genome shotgun (WGS) entry which is preliminary data.</text>
</comment>
<evidence type="ECO:0000313" key="1">
    <source>
        <dbReference type="EMBL" id="KAI0084164.1"/>
    </source>
</evidence>